<feature type="compositionally biased region" description="Basic and acidic residues" evidence="13">
    <location>
        <begin position="423"/>
        <end position="444"/>
    </location>
</feature>
<dbReference type="Gene3D" id="3.90.580.10">
    <property type="entry name" value="Zinc finger, CHC2-type domain"/>
    <property type="match status" value="1"/>
</dbReference>
<dbReference type="EC" id="2.7.7.101" evidence="12"/>
<dbReference type="PANTHER" id="PTHR30313">
    <property type="entry name" value="DNA PRIMASE"/>
    <property type="match status" value="1"/>
</dbReference>
<gene>
    <name evidence="12 15" type="primary">dnaG</name>
    <name evidence="15" type="ORF">Pla133_20930</name>
</gene>
<protein>
    <recommendedName>
        <fullName evidence="12">DNA primase</fullName>
        <ecNumber evidence="12">2.7.7.101</ecNumber>
    </recommendedName>
</protein>
<evidence type="ECO:0000256" key="6">
    <source>
        <dbReference type="ARBA" id="ARBA00022723"/>
    </source>
</evidence>
<dbReference type="GO" id="GO:0003899">
    <property type="term" value="F:DNA-directed RNA polymerase activity"/>
    <property type="evidence" value="ECO:0007669"/>
    <property type="project" value="UniProtKB-UniRule"/>
</dbReference>
<dbReference type="InterPro" id="IPR034151">
    <property type="entry name" value="TOPRIM_DnaG_bac"/>
</dbReference>
<comment type="similarity">
    <text evidence="12">Belongs to the DnaG primase family.</text>
</comment>
<accession>A0A518BJ63</accession>
<keyword evidence="8" id="KW-0862">Zinc</keyword>
<keyword evidence="11 12" id="KW-0804">Transcription</keyword>
<keyword evidence="3 12" id="KW-0808">Transferase</keyword>
<evidence type="ECO:0000256" key="10">
    <source>
        <dbReference type="ARBA" id="ARBA00023125"/>
    </source>
</evidence>
<dbReference type="Proteomes" id="UP000316921">
    <property type="component" value="Chromosome"/>
</dbReference>
<evidence type="ECO:0000256" key="12">
    <source>
        <dbReference type="HAMAP-Rule" id="MF_00974"/>
    </source>
</evidence>
<keyword evidence="9" id="KW-0460">Magnesium</keyword>
<evidence type="ECO:0000256" key="1">
    <source>
        <dbReference type="ARBA" id="ARBA00022478"/>
    </source>
</evidence>
<dbReference type="InterPro" id="IPR037068">
    <property type="entry name" value="DNA_primase_core_N_sf"/>
</dbReference>
<name>A0A518BJ63_9BACT</name>
<dbReference type="InterPro" id="IPR030846">
    <property type="entry name" value="DnaG_bac"/>
</dbReference>
<keyword evidence="5 12" id="KW-0235">DNA replication</keyword>
<feature type="domain" description="Toprim" evidence="14">
    <location>
        <begin position="261"/>
        <end position="346"/>
    </location>
</feature>
<keyword evidence="4 12" id="KW-0548">Nucleotidyltransferase</keyword>
<organism evidence="15 16">
    <name type="scientific">Engelhardtia mirabilis</name>
    <dbReference type="NCBI Taxonomy" id="2528011"/>
    <lineage>
        <taxon>Bacteria</taxon>
        <taxon>Pseudomonadati</taxon>
        <taxon>Planctomycetota</taxon>
        <taxon>Planctomycetia</taxon>
        <taxon>Planctomycetia incertae sedis</taxon>
        <taxon>Engelhardtia</taxon>
    </lineage>
</organism>
<evidence type="ECO:0000259" key="14">
    <source>
        <dbReference type="PROSITE" id="PS50880"/>
    </source>
</evidence>
<keyword evidence="7" id="KW-0863">Zinc-finger</keyword>
<evidence type="ECO:0000256" key="3">
    <source>
        <dbReference type="ARBA" id="ARBA00022679"/>
    </source>
</evidence>
<evidence type="ECO:0000256" key="5">
    <source>
        <dbReference type="ARBA" id="ARBA00022705"/>
    </source>
</evidence>
<evidence type="ECO:0000256" key="4">
    <source>
        <dbReference type="ARBA" id="ARBA00022695"/>
    </source>
</evidence>
<dbReference type="AlphaFoldDB" id="A0A518BJ63"/>
<evidence type="ECO:0000256" key="2">
    <source>
        <dbReference type="ARBA" id="ARBA00022515"/>
    </source>
</evidence>
<dbReference type="EMBL" id="CP036287">
    <property type="protein sequence ID" value="QDU67016.1"/>
    <property type="molecule type" value="Genomic_DNA"/>
</dbReference>
<evidence type="ECO:0000256" key="8">
    <source>
        <dbReference type="ARBA" id="ARBA00022833"/>
    </source>
</evidence>
<keyword evidence="2 12" id="KW-0639">Primosome</keyword>
<dbReference type="HAMAP" id="MF_00974">
    <property type="entry name" value="DNA_primase_DnaG"/>
    <property type="match status" value="1"/>
</dbReference>
<comment type="caution">
    <text evidence="12">Lacks conserved residue(s) required for the propagation of feature annotation.</text>
</comment>
<feature type="region of interest" description="Disordered" evidence="13">
    <location>
        <begin position="423"/>
        <end position="503"/>
    </location>
</feature>
<dbReference type="Pfam" id="PF01807">
    <property type="entry name" value="Zn_ribbon_DnaG"/>
    <property type="match status" value="1"/>
</dbReference>
<evidence type="ECO:0000313" key="15">
    <source>
        <dbReference type="EMBL" id="QDU67016.1"/>
    </source>
</evidence>
<dbReference type="PANTHER" id="PTHR30313:SF2">
    <property type="entry name" value="DNA PRIMASE"/>
    <property type="match status" value="1"/>
</dbReference>
<dbReference type="InterPro" id="IPR002694">
    <property type="entry name" value="Znf_CHC2"/>
</dbReference>
<comment type="catalytic activity">
    <reaction evidence="12">
        <text>ssDNA + n NTP = ssDNA/pppN(pN)n-1 hybrid + (n-1) diphosphate.</text>
        <dbReference type="EC" id="2.7.7.101"/>
    </reaction>
</comment>
<evidence type="ECO:0000256" key="13">
    <source>
        <dbReference type="SAM" id="MobiDB-lite"/>
    </source>
</evidence>
<feature type="compositionally biased region" description="Low complexity" evidence="13">
    <location>
        <begin position="470"/>
        <end position="484"/>
    </location>
</feature>
<dbReference type="Pfam" id="PF08275">
    <property type="entry name" value="DNAG_N"/>
    <property type="match status" value="1"/>
</dbReference>
<dbReference type="KEGG" id="pbap:Pla133_20930"/>
<reference evidence="15 16" key="1">
    <citation type="submission" date="2019-02" db="EMBL/GenBank/DDBJ databases">
        <title>Deep-cultivation of Planctomycetes and their phenomic and genomic characterization uncovers novel biology.</title>
        <authorList>
            <person name="Wiegand S."/>
            <person name="Jogler M."/>
            <person name="Boedeker C."/>
            <person name="Pinto D."/>
            <person name="Vollmers J."/>
            <person name="Rivas-Marin E."/>
            <person name="Kohn T."/>
            <person name="Peeters S.H."/>
            <person name="Heuer A."/>
            <person name="Rast P."/>
            <person name="Oberbeckmann S."/>
            <person name="Bunk B."/>
            <person name="Jeske O."/>
            <person name="Meyerdierks A."/>
            <person name="Storesund J.E."/>
            <person name="Kallscheuer N."/>
            <person name="Luecker S."/>
            <person name="Lage O.M."/>
            <person name="Pohl T."/>
            <person name="Merkel B.J."/>
            <person name="Hornburger P."/>
            <person name="Mueller R.-W."/>
            <person name="Bruemmer F."/>
            <person name="Labrenz M."/>
            <person name="Spormann A.M."/>
            <person name="Op den Camp H."/>
            <person name="Overmann J."/>
            <person name="Amann R."/>
            <person name="Jetten M.S.M."/>
            <person name="Mascher T."/>
            <person name="Medema M.H."/>
            <person name="Devos D.P."/>
            <person name="Kaster A.-K."/>
            <person name="Ovreas L."/>
            <person name="Rohde M."/>
            <person name="Galperin M.Y."/>
            <person name="Jogler C."/>
        </authorList>
    </citation>
    <scope>NUCLEOTIDE SEQUENCE [LARGE SCALE GENOMIC DNA]</scope>
    <source>
        <strain evidence="15 16">Pla133</strain>
    </source>
</reference>
<dbReference type="InterPro" id="IPR006171">
    <property type="entry name" value="TOPRIM_dom"/>
</dbReference>
<dbReference type="GO" id="GO:0006269">
    <property type="term" value="P:DNA replication, synthesis of primer"/>
    <property type="evidence" value="ECO:0007669"/>
    <property type="project" value="UniProtKB-UniRule"/>
</dbReference>
<dbReference type="InterPro" id="IPR013264">
    <property type="entry name" value="DNAG_N"/>
</dbReference>
<keyword evidence="10 12" id="KW-0238">DNA-binding</keyword>
<evidence type="ECO:0000256" key="9">
    <source>
        <dbReference type="ARBA" id="ARBA00022842"/>
    </source>
</evidence>
<evidence type="ECO:0000256" key="7">
    <source>
        <dbReference type="ARBA" id="ARBA00022771"/>
    </source>
</evidence>
<dbReference type="SUPFAM" id="SSF56731">
    <property type="entry name" value="DNA primase core"/>
    <property type="match status" value="1"/>
</dbReference>
<dbReference type="GO" id="GO:0008270">
    <property type="term" value="F:zinc ion binding"/>
    <property type="evidence" value="ECO:0007669"/>
    <property type="project" value="UniProtKB-KW"/>
</dbReference>
<dbReference type="PROSITE" id="PS50880">
    <property type="entry name" value="TOPRIM"/>
    <property type="match status" value="1"/>
</dbReference>
<dbReference type="Pfam" id="PF13155">
    <property type="entry name" value="Toprim_2"/>
    <property type="match status" value="1"/>
</dbReference>
<dbReference type="GO" id="GO:0003677">
    <property type="term" value="F:DNA binding"/>
    <property type="evidence" value="ECO:0007669"/>
    <property type="project" value="UniProtKB-KW"/>
</dbReference>
<dbReference type="NCBIfam" id="TIGR01391">
    <property type="entry name" value="dnaG"/>
    <property type="match status" value="1"/>
</dbReference>
<keyword evidence="6" id="KW-0479">Metal-binding</keyword>
<dbReference type="GO" id="GO:0000428">
    <property type="term" value="C:DNA-directed RNA polymerase complex"/>
    <property type="evidence" value="ECO:0007669"/>
    <property type="project" value="UniProtKB-KW"/>
</dbReference>
<comment type="function">
    <text evidence="12">RNA polymerase that catalyzes the synthesis of short RNA molecules used as primers for DNA polymerase during DNA replication.</text>
</comment>
<evidence type="ECO:0000313" key="16">
    <source>
        <dbReference type="Proteomes" id="UP000316921"/>
    </source>
</evidence>
<dbReference type="Gene3D" id="3.90.980.10">
    <property type="entry name" value="DNA primase, catalytic core, N-terminal domain"/>
    <property type="match status" value="1"/>
</dbReference>
<sequence length="659" mass="70385">MIALDDSEFRRFIERVKLAAPVEEVVSARVGALKRSGSNLKACCPFHDEDTPSFVVTPSRGTWHCFGACSEGGDAISFVQRDAGLSFREAVEELARSFGVDLPKGWGKGGGSDPRTEAAFDVLARAEKFFQRKLKGEEGARARAYLAERGLDPATTDAFGLGWAPGGNQLLRSAQGGGAATTALVDAGLVREGDRGAFDFFRERLTVPIRDAFGRTVGFGARLLPGVDGPKYVNTAETPLFQKGRLVYGLDLAREAIRRQRHVVLVEGYTDVIAAHQVGLRHVVAVLGTATTADHARLIRRQGAHRVTLLFDGDAAGRRAAAKALDGLLTVGELKVDVAALPEGMDPCDAFLGPERPALEARLAQGQPWFEFLADGLVGLPADEIAKGVGELLTLLERLPNAVERDARAGELADRLGLSRESVREQARGVRRQTELQRERDQRRASLASRPGAGAVGSSGAPMDGDDDSGSTAASRGASSSGSGSAPGGGRGESDGNPTDPQHVQWRRTEARAWGEIVGALLLDNSLIPIIRTRLEAWGGPRGCGDPRIARVLEVVLAIYDADEEGEETIDASRVMTELADDPARTLAERVEAYAARAESPRALVDGSLKTLGRVTSERRRRVELERAAAHGDGGEQLLEAANRDLERMRSLKGHAAGA</sequence>
<dbReference type="SUPFAM" id="SSF57783">
    <property type="entry name" value="Zinc beta-ribbon"/>
    <property type="match status" value="1"/>
</dbReference>
<dbReference type="InterPro" id="IPR050219">
    <property type="entry name" value="DnaG_primase"/>
</dbReference>
<comment type="subunit">
    <text evidence="12">Monomer. Interacts with DnaB.</text>
</comment>
<dbReference type="InterPro" id="IPR006295">
    <property type="entry name" value="DNA_primase_DnaG"/>
</dbReference>
<dbReference type="GO" id="GO:1990077">
    <property type="term" value="C:primosome complex"/>
    <property type="evidence" value="ECO:0007669"/>
    <property type="project" value="UniProtKB-KW"/>
</dbReference>
<dbReference type="CDD" id="cd03364">
    <property type="entry name" value="TOPRIM_DnaG_primases"/>
    <property type="match status" value="1"/>
</dbReference>
<dbReference type="SMART" id="SM00493">
    <property type="entry name" value="TOPRIM"/>
    <property type="match status" value="1"/>
</dbReference>
<dbReference type="InterPro" id="IPR036977">
    <property type="entry name" value="DNA_primase_Znf_CHC2"/>
</dbReference>
<dbReference type="GO" id="GO:0005737">
    <property type="term" value="C:cytoplasm"/>
    <property type="evidence" value="ECO:0007669"/>
    <property type="project" value="TreeGrafter"/>
</dbReference>
<keyword evidence="1 12" id="KW-0240">DNA-directed RNA polymerase</keyword>
<evidence type="ECO:0000256" key="11">
    <source>
        <dbReference type="ARBA" id="ARBA00023163"/>
    </source>
</evidence>
<dbReference type="Gene3D" id="3.40.1360.10">
    <property type="match status" value="1"/>
</dbReference>
<feature type="compositionally biased region" description="Low complexity" evidence="13">
    <location>
        <begin position="448"/>
        <end position="461"/>
    </location>
</feature>
<proteinExistence type="inferred from homology"/>
<dbReference type="SMART" id="SM00400">
    <property type="entry name" value="ZnF_CHCC"/>
    <property type="match status" value="1"/>
</dbReference>
<keyword evidence="16" id="KW-1185">Reference proteome</keyword>